<feature type="compositionally biased region" description="Basic and acidic residues" evidence="5">
    <location>
        <begin position="235"/>
        <end position="247"/>
    </location>
</feature>
<dbReference type="InParanoid" id="A0A667ZL98"/>
<dbReference type="InterPro" id="IPR006572">
    <property type="entry name" value="Znf_DBF"/>
</dbReference>
<keyword evidence="2 4" id="KW-0863">Zinc-finger</keyword>
<dbReference type="SUPFAM" id="SSF52113">
    <property type="entry name" value="BRCT domain"/>
    <property type="match status" value="1"/>
</dbReference>
<dbReference type="Pfam" id="PF07535">
    <property type="entry name" value="zf-DBF"/>
    <property type="match status" value="1"/>
</dbReference>
<keyword evidence="3" id="KW-0862">Zinc</keyword>
<dbReference type="GO" id="GO:0043539">
    <property type="term" value="F:protein serine/threonine kinase activator activity"/>
    <property type="evidence" value="ECO:0007669"/>
    <property type="project" value="TreeGrafter"/>
</dbReference>
<dbReference type="PANTHER" id="PTHR15375:SF24">
    <property type="entry name" value="PROTEIN DBF4 HOMOLOG B"/>
    <property type="match status" value="1"/>
</dbReference>
<dbReference type="InterPro" id="IPR051590">
    <property type="entry name" value="Replication_Regulatory_Kinase"/>
</dbReference>
<reference evidence="7" key="2">
    <citation type="submission" date="2025-08" db="UniProtKB">
        <authorList>
            <consortium name="Ensembl"/>
        </authorList>
    </citation>
    <scope>IDENTIFICATION</scope>
</reference>
<dbReference type="GeneTree" id="ENSGT00530000063909"/>
<feature type="region of interest" description="Disordered" evidence="5">
    <location>
        <begin position="235"/>
        <end position="268"/>
    </location>
</feature>
<dbReference type="Ensembl" id="ENSMMDT00005037372.1">
    <property type="protein sequence ID" value="ENSMMDP00005036584.1"/>
    <property type="gene ID" value="ENSMMDG00005017106.1"/>
</dbReference>
<dbReference type="SMART" id="SM00586">
    <property type="entry name" value="ZnF_DBF"/>
    <property type="match status" value="1"/>
</dbReference>
<evidence type="ECO:0000259" key="6">
    <source>
        <dbReference type="PROSITE" id="PS51265"/>
    </source>
</evidence>
<dbReference type="PANTHER" id="PTHR15375">
    <property type="entry name" value="ACTIVATOR OF S-PHASE KINASE-RELATED"/>
    <property type="match status" value="1"/>
</dbReference>
<dbReference type="GO" id="GO:0008270">
    <property type="term" value="F:zinc ion binding"/>
    <property type="evidence" value="ECO:0007669"/>
    <property type="project" value="UniProtKB-KW"/>
</dbReference>
<evidence type="ECO:0000313" key="7">
    <source>
        <dbReference type="Ensembl" id="ENSMMDP00005036584.1"/>
    </source>
</evidence>
<protein>
    <submittedName>
        <fullName evidence="7">Uncharacterized LOC115378130</fullName>
    </submittedName>
</protein>
<evidence type="ECO:0000256" key="5">
    <source>
        <dbReference type="SAM" id="MobiDB-lite"/>
    </source>
</evidence>
<sequence>MQQQRPEEGGLLGTLSPGQKKLEGKCFYLDSVRSRSAALLVETISLLGGVIESFLHKDVSFVVTGSQEGLKEQSGVVTKAGAKQASEESQLLTKKRESACSSSAKQRPATPRPMGCGSRGKALLEKAIRNNERLKGSSVLANARSWGVKILPVDDVLLYLKQLTRESFSARHKRQEKSCQTKQYAARVVKAASLRSPYLKVEDCSRKYKPLHMQSMTFPTLCYLGRFSPFETLPRTEKVTEQGEAKTREKKKSLSSNQDKPQSPLTCNPSPWRPCKKELAYCECCHQPFTNQEEHLQSDQHRQFVLDSSNYSVLDQLVAEMRAGFNLSPSQQSEAALNSPPSPHQIQDANHCELEPLTDVETEEAMKTLLAADSSSKSHGHSLAVKPLSSRPDALPPGVQLRNPNPEIFPPNTGGQFPDSQPLSPSRAIPLLDALTLKHCSSSQIADTQQLLPCPDSPCQSPDPYSLPPVLSPQVFDHCHIMEPHSPYSEPPVLYPQVMLHSPNPEQYTREEDMEVISSETKVVETTPQPVPAVTVPISTLVLPPLGLNYAEEVQGSVKEVLVSRRCRSLPRLSVSAPNPKKRCRSASPEPNQSKRRRMSRQGHKSFLKSENYIMHVAEACSLFDMEACQIPNCSTADCIPQIYMQQDLHLGDNFSPQSATQVLPTFNLCTVENVGTNQQGHLTFLVPDVQNPTQLPNQIDTTLGHGCICGPGQASWPVSPKTGHHNPPLDFTNNKSDCILPSQDSHTSLSQSVSSVCIESALLPDLATLSTSSSDSDWDCELLSQLDTQAAPLPPTESRCGLDRELLQRPCTWMHDTSYESRLHTVLQPSTPTASLCGEEIESSAFSRTIMQIVEVQH</sequence>
<dbReference type="PROSITE" id="PS51265">
    <property type="entry name" value="ZF_DBF4"/>
    <property type="match status" value="1"/>
</dbReference>
<dbReference type="GO" id="GO:0031431">
    <property type="term" value="C:Dbf4-dependent protein kinase complex"/>
    <property type="evidence" value="ECO:0007669"/>
    <property type="project" value="TreeGrafter"/>
</dbReference>
<accession>A0A667ZL98</accession>
<feature type="compositionally biased region" description="Polar residues" evidence="5">
    <location>
        <begin position="254"/>
        <end position="268"/>
    </location>
</feature>
<keyword evidence="1" id="KW-0479">Metal-binding</keyword>
<evidence type="ECO:0000313" key="8">
    <source>
        <dbReference type="Proteomes" id="UP000472263"/>
    </source>
</evidence>
<evidence type="ECO:0000256" key="2">
    <source>
        <dbReference type="ARBA" id="ARBA00022771"/>
    </source>
</evidence>
<dbReference type="InterPro" id="IPR038545">
    <property type="entry name" value="Znf_DBF_sf"/>
</dbReference>
<keyword evidence="8" id="KW-1185">Reference proteome</keyword>
<organism evidence="7 8">
    <name type="scientific">Myripristis murdjan</name>
    <name type="common">pinecone soldierfish</name>
    <dbReference type="NCBI Taxonomy" id="586833"/>
    <lineage>
        <taxon>Eukaryota</taxon>
        <taxon>Metazoa</taxon>
        <taxon>Chordata</taxon>
        <taxon>Craniata</taxon>
        <taxon>Vertebrata</taxon>
        <taxon>Euteleostomi</taxon>
        <taxon>Actinopterygii</taxon>
        <taxon>Neopterygii</taxon>
        <taxon>Teleostei</taxon>
        <taxon>Neoteleostei</taxon>
        <taxon>Acanthomorphata</taxon>
        <taxon>Holocentriformes</taxon>
        <taxon>Holocentridae</taxon>
        <taxon>Myripristis</taxon>
    </lineage>
</organism>
<proteinExistence type="predicted"/>
<dbReference type="OrthoDB" id="21380at2759"/>
<dbReference type="Gene3D" id="6.10.250.3410">
    <property type="entry name" value="DBF zinc finger"/>
    <property type="match status" value="1"/>
</dbReference>
<feature type="region of interest" description="Disordered" evidence="5">
    <location>
        <begin position="576"/>
        <end position="605"/>
    </location>
</feature>
<evidence type="ECO:0000256" key="3">
    <source>
        <dbReference type="ARBA" id="ARBA00022833"/>
    </source>
</evidence>
<feature type="region of interest" description="Disordered" evidence="5">
    <location>
        <begin position="87"/>
        <end position="118"/>
    </location>
</feature>
<dbReference type="GO" id="GO:1901987">
    <property type="term" value="P:regulation of cell cycle phase transition"/>
    <property type="evidence" value="ECO:0007669"/>
    <property type="project" value="TreeGrafter"/>
</dbReference>
<evidence type="ECO:0000256" key="1">
    <source>
        <dbReference type="ARBA" id="ARBA00022723"/>
    </source>
</evidence>
<dbReference type="InterPro" id="IPR036420">
    <property type="entry name" value="BRCT_dom_sf"/>
</dbReference>
<feature type="region of interest" description="Disordered" evidence="5">
    <location>
        <begin position="371"/>
        <end position="404"/>
    </location>
</feature>
<name>A0A667ZL98_9TELE</name>
<dbReference type="GO" id="GO:0003676">
    <property type="term" value="F:nucleic acid binding"/>
    <property type="evidence" value="ECO:0007669"/>
    <property type="project" value="InterPro"/>
</dbReference>
<reference evidence="7" key="1">
    <citation type="submission" date="2019-06" db="EMBL/GenBank/DDBJ databases">
        <authorList>
            <consortium name="Wellcome Sanger Institute Data Sharing"/>
        </authorList>
    </citation>
    <scope>NUCLEOTIDE SEQUENCE [LARGE SCALE GENOMIC DNA]</scope>
</reference>
<dbReference type="GO" id="GO:0010571">
    <property type="term" value="P:positive regulation of nuclear cell cycle DNA replication"/>
    <property type="evidence" value="ECO:0007669"/>
    <property type="project" value="TreeGrafter"/>
</dbReference>
<feature type="domain" description="DBF4-type" evidence="6">
    <location>
        <begin position="275"/>
        <end position="324"/>
    </location>
</feature>
<evidence type="ECO:0000256" key="4">
    <source>
        <dbReference type="PROSITE-ProRule" id="PRU00600"/>
    </source>
</evidence>
<dbReference type="FunCoup" id="A0A667ZL98">
    <property type="interactions" value="90"/>
</dbReference>
<reference evidence="7" key="3">
    <citation type="submission" date="2025-09" db="UniProtKB">
        <authorList>
            <consortium name="Ensembl"/>
        </authorList>
    </citation>
    <scope>IDENTIFICATION</scope>
</reference>
<dbReference type="Proteomes" id="UP000472263">
    <property type="component" value="Chromosome 19"/>
</dbReference>
<dbReference type="FunFam" id="6.10.250.3410:FF:000001">
    <property type="entry name" value="Protein DBF4 homolog A"/>
    <property type="match status" value="1"/>
</dbReference>
<gene>
    <name evidence="7" type="primary">dbf4b</name>
</gene>
<feature type="compositionally biased region" description="Basic residues" evidence="5">
    <location>
        <begin position="594"/>
        <end position="605"/>
    </location>
</feature>
<dbReference type="AlphaFoldDB" id="A0A667ZL98"/>